<evidence type="ECO:0000259" key="9">
    <source>
        <dbReference type="PROSITE" id="PS50011"/>
    </source>
</evidence>
<evidence type="ECO:0000256" key="4">
    <source>
        <dbReference type="ARBA" id="ARBA00012483"/>
    </source>
</evidence>
<accession>A0A067JHK7</accession>
<proteinExistence type="predicted"/>
<dbReference type="CDD" id="cd01989">
    <property type="entry name" value="USP_STK_Ubox_N"/>
    <property type="match status" value="1"/>
</dbReference>
<dbReference type="SUPFAM" id="SSF52402">
    <property type="entry name" value="Adenine nucleotide alpha hydrolases-like"/>
    <property type="match status" value="1"/>
</dbReference>
<dbReference type="InterPro" id="IPR011009">
    <property type="entry name" value="Kinase-like_dom_sf"/>
</dbReference>
<keyword evidence="8" id="KW-0175">Coiled coil</keyword>
<evidence type="ECO:0000256" key="5">
    <source>
        <dbReference type="ARBA" id="ARBA00022679"/>
    </source>
</evidence>
<dbReference type="Gene3D" id="1.10.510.10">
    <property type="entry name" value="Transferase(Phosphotransferase) domain 1"/>
    <property type="match status" value="1"/>
</dbReference>
<keyword evidence="7" id="KW-0067">ATP-binding</keyword>
<dbReference type="EMBL" id="KK915447">
    <property type="protein sequence ID" value="KDP22258.1"/>
    <property type="molecule type" value="Genomic_DNA"/>
</dbReference>
<dbReference type="OrthoDB" id="4062651at2759"/>
<evidence type="ECO:0000313" key="12">
    <source>
        <dbReference type="Proteomes" id="UP000027138"/>
    </source>
</evidence>
<dbReference type="InterPro" id="IPR017441">
    <property type="entry name" value="Protein_kinase_ATP_BS"/>
</dbReference>
<dbReference type="Proteomes" id="UP000027138">
    <property type="component" value="Unassembled WGS sequence"/>
</dbReference>
<feature type="domain" description="U-box" evidence="10">
    <location>
        <begin position="729"/>
        <end position="800"/>
    </location>
</feature>
<protein>
    <recommendedName>
        <fullName evidence="4">RING-type E3 ubiquitin transferase</fullName>
        <ecNumber evidence="4">2.3.2.27</ecNumber>
    </recommendedName>
</protein>
<dbReference type="Pfam" id="PF07714">
    <property type="entry name" value="PK_Tyr_Ser-Thr"/>
    <property type="match status" value="1"/>
</dbReference>
<evidence type="ECO:0000256" key="7">
    <source>
        <dbReference type="PROSITE-ProRule" id="PRU10141"/>
    </source>
</evidence>
<dbReference type="SUPFAM" id="SSF56112">
    <property type="entry name" value="Protein kinase-like (PK-like)"/>
    <property type="match status" value="1"/>
</dbReference>
<dbReference type="PANTHER" id="PTHR45647">
    <property type="entry name" value="OS02G0152300 PROTEIN"/>
    <property type="match status" value="1"/>
</dbReference>
<dbReference type="GO" id="GO:0005524">
    <property type="term" value="F:ATP binding"/>
    <property type="evidence" value="ECO:0007669"/>
    <property type="project" value="UniProtKB-UniRule"/>
</dbReference>
<dbReference type="InterPro" id="IPR013083">
    <property type="entry name" value="Znf_RING/FYVE/PHD"/>
</dbReference>
<dbReference type="InterPro" id="IPR001245">
    <property type="entry name" value="Ser-Thr/Tyr_kinase_cat_dom"/>
</dbReference>
<name>A0A067JHK7_JATCU</name>
<evidence type="ECO:0000256" key="8">
    <source>
        <dbReference type="SAM" id="Coils"/>
    </source>
</evidence>
<dbReference type="PROSITE" id="PS50011">
    <property type="entry name" value="PROTEIN_KINASE_DOM"/>
    <property type="match status" value="1"/>
</dbReference>
<dbReference type="GO" id="GO:0004672">
    <property type="term" value="F:protein kinase activity"/>
    <property type="evidence" value="ECO:0007669"/>
    <property type="project" value="InterPro"/>
</dbReference>
<reference evidence="11 12" key="1">
    <citation type="journal article" date="2014" name="PLoS ONE">
        <title>Global Analysis of Gene Expression Profiles in Physic Nut (Jatropha curcas L.) Seedlings Exposed to Salt Stress.</title>
        <authorList>
            <person name="Zhang L."/>
            <person name="Zhang C."/>
            <person name="Wu P."/>
            <person name="Chen Y."/>
            <person name="Li M."/>
            <person name="Jiang H."/>
            <person name="Wu G."/>
        </authorList>
    </citation>
    <scope>NUCLEOTIDE SEQUENCE [LARGE SCALE GENOMIC DNA]</scope>
    <source>
        <strain evidence="12">cv. GZQX0401</strain>
        <tissue evidence="11">Young leaves</tissue>
    </source>
</reference>
<comment type="catalytic activity">
    <reaction evidence="1">
        <text>S-ubiquitinyl-[E2 ubiquitin-conjugating enzyme]-L-cysteine + [acceptor protein]-L-lysine = [E2 ubiquitin-conjugating enzyme]-L-cysteine + N(6)-ubiquitinyl-[acceptor protein]-L-lysine.</text>
        <dbReference type="EC" id="2.3.2.27"/>
    </reaction>
</comment>
<dbReference type="InterPro" id="IPR051348">
    <property type="entry name" value="U-box_ubiquitin_ligases"/>
</dbReference>
<feature type="coiled-coil region" evidence="8">
    <location>
        <begin position="282"/>
        <end position="416"/>
    </location>
</feature>
<dbReference type="SMART" id="SM00504">
    <property type="entry name" value="Ubox"/>
    <property type="match status" value="1"/>
</dbReference>
<dbReference type="SUPFAM" id="SSF57850">
    <property type="entry name" value="RING/U-box"/>
    <property type="match status" value="1"/>
</dbReference>
<keyword evidence="5" id="KW-0808">Transferase</keyword>
<feature type="domain" description="Protein kinase" evidence="9">
    <location>
        <begin position="444"/>
        <end position="711"/>
    </location>
</feature>
<gene>
    <name evidence="11" type="ORF">JCGZ_26089</name>
</gene>
<dbReference type="InterPro" id="IPR000719">
    <property type="entry name" value="Prot_kinase_dom"/>
</dbReference>
<dbReference type="EC" id="2.3.2.27" evidence="4"/>
<comment type="function">
    <text evidence="2">Functions as an E3 ubiquitin ligase.</text>
</comment>
<keyword evidence="7" id="KW-0547">Nucleotide-binding</keyword>
<dbReference type="GO" id="GO:0061630">
    <property type="term" value="F:ubiquitin protein ligase activity"/>
    <property type="evidence" value="ECO:0007669"/>
    <property type="project" value="UniProtKB-EC"/>
</dbReference>
<sequence length="800" mass="90739">MGSVDEIVKDRAHDLEDTIFVAVGKNVEKSKTTLFWAVQSFAGKKIFVLHVHQPASAVSLTDRKLAVSKQKQEMIKAIAELEKKKMLDVLNQYCSILAHGGVKADKVWIEMENIEKGIVEIIAQYNIRWLVMGAAADKYYSKKLTGLKSKKAIFVCQHAPISCHIWFACKGCLIYTREGRNDKSEPEIASLLLLDCELRNEQPEYLRLGSFTQTCGYVDAVEGPHDLEGILGRFNYECAVHSSQSSNMVLRASKMMPLIDEEEKSKGKTTEKPYHELQQTIVDSKDSKKKAFEEAVKRWKEEDNAMEAKCKAKALEKLCIKEISLRKEMEEELARENEVVERTQNQCDEFIEEVQMVQEQKSVLESQLSECNCMVKDLEEKIISAVELLISFKAKRDAARIEYENAMREVIRLRKLAKMETVSFSKSEILEFSFMEINEATQEFDPSWKIGEGRYGIVYKGILRHVHVAIKMLPSYGSHTQLDFQNGVEILSRVRHPHLVTLIGTCPESRSLVYEYVRNGSLEDCLACKNKTMPLPWKARLRIATEICSALIFLHSKKPCIIHGNLKPSKILLDADYVSKLSGVGVTYLMPQGERLGTNIPISNRSNSNFMSVYADPEYLDTGTLTPESDVYSFGMILLRLLTGRPVSGLVKNVKCALEKENLKALLDCSSGDWPVEQAKMLAKLALRCCENYRMNRPDVASEILCVLETMRASCVDLASCLDSKELHRVPSHFICPIFQEVMKDPQIAADGFTYDAEAIRGWLKSGHNTSPMTNLKLEHCNLLPNHALHQAIQEWRRSW</sequence>
<evidence type="ECO:0000256" key="2">
    <source>
        <dbReference type="ARBA" id="ARBA00003861"/>
    </source>
</evidence>
<dbReference type="UniPathway" id="UPA00143"/>
<evidence type="ECO:0000256" key="1">
    <source>
        <dbReference type="ARBA" id="ARBA00000900"/>
    </source>
</evidence>
<dbReference type="InterPro" id="IPR003613">
    <property type="entry name" value="Ubox_domain"/>
</dbReference>
<keyword evidence="6" id="KW-0833">Ubl conjugation pathway</keyword>
<comment type="pathway">
    <text evidence="3">Protein modification; protein ubiquitination.</text>
</comment>
<dbReference type="InterPro" id="IPR014729">
    <property type="entry name" value="Rossmann-like_a/b/a_fold"/>
</dbReference>
<dbReference type="Pfam" id="PF04564">
    <property type="entry name" value="U-box"/>
    <property type="match status" value="1"/>
</dbReference>
<evidence type="ECO:0000256" key="6">
    <source>
        <dbReference type="ARBA" id="ARBA00022786"/>
    </source>
</evidence>
<dbReference type="PROSITE" id="PS00107">
    <property type="entry name" value="PROTEIN_KINASE_ATP"/>
    <property type="match status" value="1"/>
</dbReference>
<feature type="binding site" evidence="7">
    <location>
        <position position="471"/>
    </location>
    <ligand>
        <name>ATP</name>
        <dbReference type="ChEBI" id="CHEBI:30616"/>
    </ligand>
</feature>
<dbReference type="GO" id="GO:0016567">
    <property type="term" value="P:protein ubiquitination"/>
    <property type="evidence" value="ECO:0007669"/>
    <property type="project" value="UniProtKB-UniPathway"/>
</dbReference>
<dbReference type="Gene3D" id="3.40.50.620">
    <property type="entry name" value="HUPs"/>
    <property type="match status" value="1"/>
</dbReference>
<dbReference type="AlphaFoldDB" id="A0A067JHK7"/>
<dbReference type="CDD" id="cd16655">
    <property type="entry name" value="RING-Ubox_WDSUB1-like"/>
    <property type="match status" value="1"/>
</dbReference>
<evidence type="ECO:0000259" key="10">
    <source>
        <dbReference type="PROSITE" id="PS51698"/>
    </source>
</evidence>
<dbReference type="FunFam" id="3.30.40.10:FF:000428">
    <property type="entry name" value="U-box domain-containing protein 54"/>
    <property type="match status" value="1"/>
</dbReference>
<evidence type="ECO:0000313" key="11">
    <source>
        <dbReference type="EMBL" id="KDP22258.1"/>
    </source>
</evidence>
<organism evidence="11 12">
    <name type="scientific">Jatropha curcas</name>
    <name type="common">Barbados nut</name>
    <dbReference type="NCBI Taxonomy" id="180498"/>
    <lineage>
        <taxon>Eukaryota</taxon>
        <taxon>Viridiplantae</taxon>
        <taxon>Streptophyta</taxon>
        <taxon>Embryophyta</taxon>
        <taxon>Tracheophyta</taxon>
        <taxon>Spermatophyta</taxon>
        <taxon>Magnoliopsida</taxon>
        <taxon>eudicotyledons</taxon>
        <taxon>Gunneridae</taxon>
        <taxon>Pentapetalae</taxon>
        <taxon>rosids</taxon>
        <taxon>fabids</taxon>
        <taxon>Malpighiales</taxon>
        <taxon>Euphorbiaceae</taxon>
        <taxon>Crotonoideae</taxon>
        <taxon>Jatropheae</taxon>
        <taxon>Jatropha</taxon>
    </lineage>
</organism>
<dbReference type="PROSITE" id="PS51698">
    <property type="entry name" value="U_BOX"/>
    <property type="match status" value="1"/>
</dbReference>
<dbReference type="Gene3D" id="3.30.40.10">
    <property type="entry name" value="Zinc/RING finger domain, C3HC4 (zinc finger)"/>
    <property type="match status" value="1"/>
</dbReference>
<dbReference type="PANTHER" id="PTHR45647:SF22">
    <property type="entry name" value="U-BOX DOMAIN-CONTAINING PROTEIN 32"/>
    <property type="match status" value="1"/>
</dbReference>
<evidence type="ECO:0000256" key="3">
    <source>
        <dbReference type="ARBA" id="ARBA00004906"/>
    </source>
</evidence>
<dbReference type="Gene3D" id="3.30.200.20">
    <property type="entry name" value="Phosphorylase Kinase, domain 1"/>
    <property type="match status" value="1"/>
</dbReference>
<dbReference type="STRING" id="180498.A0A067JHK7"/>
<keyword evidence="12" id="KW-1185">Reference proteome</keyword>